<dbReference type="EMBL" id="QYBB01000063">
    <property type="protein sequence ID" value="RYC29212.1"/>
    <property type="molecule type" value="Genomic_DNA"/>
</dbReference>
<protein>
    <submittedName>
        <fullName evidence="1">Uncharacterized protein</fullName>
    </submittedName>
</protein>
<sequence length="69" mass="7690">MLGWSRNNLSRSALIKLDVIEQAEERDGSALLTYGQEIAIRRVCGQAGVEFVDRPPIARLREVQPDPAI</sequence>
<proteinExistence type="predicted"/>
<reference evidence="1 2" key="2">
    <citation type="submission" date="2019-02" db="EMBL/GenBank/DDBJ databases">
        <title>'Lichenibacterium ramalinii' gen. nov. sp. nov., 'Lichenibacterium minor' gen. nov. sp. nov.</title>
        <authorList>
            <person name="Pankratov T."/>
        </authorList>
    </citation>
    <scope>NUCLEOTIDE SEQUENCE [LARGE SCALE GENOMIC DNA]</scope>
    <source>
        <strain evidence="1 2">RmlP026</strain>
    </source>
</reference>
<gene>
    <name evidence="1" type="ORF">D3273_25170</name>
</gene>
<keyword evidence="2" id="KW-1185">Reference proteome</keyword>
<organism evidence="1 2">
    <name type="scientific">Lichenibacterium minor</name>
    <dbReference type="NCBI Taxonomy" id="2316528"/>
    <lineage>
        <taxon>Bacteria</taxon>
        <taxon>Pseudomonadati</taxon>
        <taxon>Pseudomonadota</taxon>
        <taxon>Alphaproteobacteria</taxon>
        <taxon>Hyphomicrobiales</taxon>
        <taxon>Lichenihabitantaceae</taxon>
        <taxon>Lichenibacterium</taxon>
    </lineage>
</organism>
<comment type="caution">
    <text evidence="1">The sequence shown here is derived from an EMBL/GenBank/DDBJ whole genome shotgun (WGS) entry which is preliminary data.</text>
</comment>
<dbReference type="RefSeq" id="WP_129229714.1">
    <property type="nucleotide sequence ID" value="NZ_QYBB01000063.1"/>
</dbReference>
<dbReference type="Proteomes" id="UP000290759">
    <property type="component" value="Unassembled WGS sequence"/>
</dbReference>
<accession>A0A4Q2TYL9</accession>
<evidence type="ECO:0000313" key="1">
    <source>
        <dbReference type="EMBL" id="RYC29212.1"/>
    </source>
</evidence>
<dbReference type="AlphaFoldDB" id="A0A4Q2TYL9"/>
<name>A0A4Q2TYL9_9HYPH</name>
<reference evidence="1 2" key="1">
    <citation type="submission" date="2018-12" db="EMBL/GenBank/DDBJ databases">
        <authorList>
            <person name="Grouzdev D.S."/>
            <person name="Krutkina M.S."/>
        </authorList>
    </citation>
    <scope>NUCLEOTIDE SEQUENCE [LARGE SCALE GENOMIC DNA]</scope>
    <source>
        <strain evidence="1 2">RmlP026</strain>
    </source>
</reference>
<evidence type="ECO:0000313" key="2">
    <source>
        <dbReference type="Proteomes" id="UP000290759"/>
    </source>
</evidence>